<keyword evidence="2" id="KW-1185">Reference proteome</keyword>
<protein>
    <submittedName>
        <fullName evidence="1">Uncharacterized protein</fullName>
    </submittedName>
</protein>
<dbReference type="EMBL" id="BEZZ01001222">
    <property type="protein sequence ID" value="GCC38639.1"/>
    <property type="molecule type" value="Genomic_DNA"/>
</dbReference>
<proteinExistence type="predicted"/>
<name>A0A401T7L7_CHIPU</name>
<dbReference type="Proteomes" id="UP000287033">
    <property type="component" value="Unassembled WGS sequence"/>
</dbReference>
<organism evidence="1 2">
    <name type="scientific">Chiloscyllium punctatum</name>
    <name type="common">Brownbanded bambooshark</name>
    <name type="synonym">Hemiscyllium punctatum</name>
    <dbReference type="NCBI Taxonomy" id="137246"/>
    <lineage>
        <taxon>Eukaryota</taxon>
        <taxon>Metazoa</taxon>
        <taxon>Chordata</taxon>
        <taxon>Craniata</taxon>
        <taxon>Vertebrata</taxon>
        <taxon>Chondrichthyes</taxon>
        <taxon>Elasmobranchii</taxon>
        <taxon>Galeomorphii</taxon>
        <taxon>Galeoidea</taxon>
        <taxon>Orectolobiformes</taxon>
        <taxon>Hemiscylliidae</taxon>
        <taxon>Chiloscyllium</taxon>
    </lineage>
</organism>
<comment type="caution">
    <text evidence="1">The sequence shown here is derived from an EMBL/GenBank/DDBJ whole genome shotgun (WGS) entry which is preliminary data.</text>
</comment>
<accession>A0A401T7L7</accession>
<gene>
    <name evidence="1" type="ORF">chiPu_0017154</name>
</gene>
<evidence type="ECO:0000313" key="1">
    <source>
        <dbReference type="EMBL" id="GCC38639.1"/>
    </source>
</evidence>
<evidence type="ECO:0000313" key="2">
    <source>
        <dbReference type="Proteomes" id="UP000287033"/>
    </source>
</evidence>
<reference evidence="1 2" key="1">
    <citation type="journal article" date="2018" name="Nat. Ecol. Evol.">
        <title>Shark genomes provide insights into elasmobranch evolution and the origin of vertebrates.</title>
        <authorList>
            <person name="Hara Y"/>
            <person name="Yamaguchi K"/>
            <person name="Onimaru K"/>
            <person name="Kadota M"/>
            <person name="Koyanagi M"/>
            <person name="Keeley SD"/>
            <person name="Tatsumi K"/>
            <person name="Tanaka K"/>
            <person name="Motone F"/>
            <person name="Kageyama Y"/>
            <person name="Nozu R"/>
            <person name="Adachi N"/>
            <person name="Nishimura O"/>
            <person name="Nakagawa R"/>
            <person name="Tanegashima C"/>
            <person name="Kiyatake I"/>
            <person name="Matsumoto R"/>
            <person name="Murakumo K"/>
            <person name="Nishida K"/>
            <person name="Terakita A"/>
            <person name="Kuratani S"/>
            <person name="Sato K"/>
            <person name="Hyodo S Kuraku.S."/>
        </authorList>
    </citation>
    <scope>NUCLEOTIDE SEQUENCE [LARGE SCALE GENOMIC DNA]</scope>
</reference>
<sequence length="86" mass="9877">MCGGGVYVFVDGWSECLWGRALDARWRRGLRVLGRGLKVVVRHQVIRIILYKDIFLAVLQFDSRLGYCPDRNEKGHGVDTHSFLMP</sequence>
<dbReference type="AlphaFoldDB" id="A0A401T7L7"/>